<feature type="domain" description="Cadherin-like beta-sandwich-like" evidence="1">
    <location>
        <begin position="243"/>
        <end position="334"/>
    </location>
</feature>
<dbReference type="InterPro" id="IPR041286">
    <property type="entry name" value="MBG_2"/>
</dbReference>
<reference evidence="3 4" key="1">
    <citation type="submission" date="2016-11" db="EMBL/GenBank/DDBJ databases">
        <title>Whole genomes of Flavobacteriaceae.</title>
        <authorList>
            <person name="Stine C."/>
            <person name="Li C."/>
            <person name="Tadesse D."/>
        </authorList>
    </citation>
    <scope>NUCLEOTIDE SEQUENCE [LARGE SCALE GENOMIC DNA]</scope>
    <source>
        <strain evidence="3 4">ATCC 29551</strain>
    </source>
</reference>
<name>A0ABX4C2I4_FLAHY</name>
<dbReference type="EMBL" id="MUGY01000048">
    <property type="protein sequence ID" value="OXA86302.1"/>
    <property type="molecule type" value="Genomic_DNA"/>
</dbReference>
<evidence type="ECO:0008006" key="5">
    <source>
        <dbReference type="Google" id="ProtNLM"/>
    </source>
</evidence>
<organism evidence="3 4">
    <name type="scientific">Flavobacterium hydatis</name>
    <name type="common">Cytophaga aquatilis</name>
    <dbReference type="NCBI Taxonomy" id="991"/>
    <lineage>
        <taxon>Bacteria</taxon>
        <taxon>Pseudomonadati</taxon>
        <taxon>Bacteroidota</taxon>
        <taxon>Flavobacteriia</taxon>
        <taxon>Flavobacteriales</taxon>
        <taxon>Flavobacteriaceae</taxon>
        <taxon>Flavobacterium</taxon>
    </lineage>
</organism>
<keyword evidence="4" id="KW-1185">Reference proteome</keyword>
<evidence type="ECO:0000313" key="4">
    <source>
        <dbReference type="Proteomes" id="UP000198424"/>
    </source>
</evidence>
<feature type="domain" description="Cadherin-like beta-sandwich-like" evidence="1">
    <location>
        <begin position="152"/>
        <end position="235"/>
    </location>
</feature>
<dbReference type="InterPro" id="IPR013783">
    <property type="entry name" value="Ig-like_fold"/>
</dbReference>
<comment type="caution">
    <text evidence="3">The sequence shown here is derived from an EMBL/GenBank/DDBJ whole genome shotgun (WGS) entry which is preliminary data.</text>
</comment>
<evidence type="ECO:0000259" key="1">
    <source>
        <dbReference type="Pfam" id="PF12733"/>
    </source>
</evidence>
<dbReference type="NCBIfam" id="TIGR04131">
    <property type="entry name" value="Bac_Flav_CTERM"/>
    <property type="match status" value="1"/>
</dbReference>
<proteinExistence type="predicted"/>
<dbReference type="RefSeq" id="WP_133063967.1">
    <property type="nucleotide sequence ID" value="NZ_MUGY01000048.1"/>
</dbReference>
<dbReference type="Gene3D" id="2.60.40.10">
    <property type="entry name" value="Immunoglobulins"/>
    <property type="match status" value="1"/>
</dbReference>
<gene>
    <name evidence="3" type="ORF">B0A62_23740</name>
</gene>
<protein>
    <recommendedName>
        <fullName evidence="5">Cadherin-like beta sandwich domain-containing protein</fullName>
    </recommendedName>
</protein>
<dbReference type="Pfam" id="PF18676">
    <property type="entry name" value="MBG_2"/>
    <property type="match status" value="2"/>
</dbReference>
<feature type="domain" description="MBG" evidence="2">
    <location>
        <begin position="1"/>
        <end position="48"/>
    </location>
</feature>
<dbReference type="Pfam" id="PF13585">
    <property type="entry name" value="CHU_C"/>
    <property type="match status" value="1"/>
</dbReference>
<accession>A0ABX4C2I4</accession>
<dbReference type="InterPro" id="IPR025883">
    <property type="entry name" value="Cadherin-like_domain"/>
</dbReference>
<feature type="domain" description="MBG" evidence="2">
    <location>
        <begin position="57"/>
        <end position="132"/>
    </location>
</feature>
<evidence type="ECO:0000313" key="3">
    <source>
        <dbReference type="EMBL" id="OXA86302.1"/>
    </source>
</evidence>
<dbReference type="Gene3D" id="3.30.160.710">
    <property type="match status" value="1"/>
</dbReference>
<feature type="non-terminal residue" evidence="3">
    <location>
        <position position="1"/>
    </location>
</feature>
<evidence type="ECO:0000259" key="2">
    <source>
        <dbReference type="Pfam" id="PF18676"/>
    </source>
</evidence>
<dbReference type="Proteomes" id="UP000198424">
    <property type="component" value="Unassembled WGS sequence"/>
</dbReference>
<dbReference type="Pfam" id="PF12733">
    <property type="entry name" value="Cadherin-like"/>
    <property type="match status" value="2"/>
</dbReference>
<dbReference type="InterPro" id="IPR026341">
    <property type="entry name" value="T9SS_type_B"/>
</dbReference>
<sequence length="427" mass="44318">VNGDDETSLTTQPTVTTTATTSSSVGVYPIAISGATATNYTIGYTAGATLTVTQAGLIITADNETKVFGDVNPTLSVTYSGFVNGDTSASLTTQPTITTTAVTGSAVGTYPITASGAVDLNYLISYVTGILTVTASTSTSDADLVNLVISNGTLNPVFSPSITSYNVTVGNNVTVENITPTSEDPLATVTVNGIVVTRGTSSGAINLLPGQNTIVTQVTAADGVTIKTYTIIVTRAGSNNATLSDLSISNGDLTPVFASNITDYGAAVENQVSSITLTPTLTDPLATVAVNGVLVANGSSSAPINLNTGNNIITVVVTAQDGITKETYTVDVYRAVAPNEIVVTNVITPNGDGKNDFWEIKDILLYPNNTVTVYDRAGRVVYSKKTYTNNWDGSYQGNPLSNETYYYLVDLGPDLAKLKGFITIIRD</sequence>